<comment type="caution">
    <text evidence="2">The sequence shown here is derived from an EMBL/GenBank/DDBJ whole genome shotgun (WGS) entry which is preliminary data.</text>
</comment>
<name>A0A917PJW3_9DEIO</name>
<dbReference type="Pfam" id="PF00583">
    <property type="entry name" value="Acetyltransf_1"/>
    <property type="match status" value="1"/>
</dbReference>
<dbReference type="Gene3D" id="3.40.630.30">
    <property type="match status" value="1"/>
</dbReference>
<dbReference type="SUPFAM" id="SSF55729">
    <property type="entry name" value="Acyl-CoA N-acyltransferases (Nat)"/>
    <property type="match status" value="1"/>
</dbReference>
<dbReference type="Proteomes" id="UP000635726">
    <property type="component" value="Unassembled WGS sequence"/>
</dbReference>
<feature type="domain" description="N-acetyltransferase" evidence="1">
    <location>
        <begin position="1"/>
        <end position="183"/>
    </location>
</feature>
<organism evidence="2 3">
    <name type="scientific">Deinococcus aquiradiocola</name>
    <dbReference type="NCBI Taxonomy" id="393059"/>
    <lineage>
        <taxon>Bacteria</taxon>
        <taxon>Thermotogati</taxon>
        <taxon>Deinococcota</taxon>
        <taxon>Deinococci</taxon>
        <taxon>Deinococcales</taxon>
        <taxon>Deinococcaceae</taxon>
        <taxon>Deinococcus</taxon>
    </lineage>
</organism>
<dbReference type="PROSITE" id="PS51186">
    <property type="entry name" value="GNAT"/>
    <property type="match status" value="1"/>
</dbReference>
<evidence type="ECO:0000313" key="2">
    <source>
        <dbReference type="EMBL" id="GGJ82243.1"/>
    </source>
</evidence>
<dbReference type="InterPro" id="IPR000182">
    <property type="entry name" value="GNAT_dom"/>
</dbReference>
<gene>
    <name evidence="2" type="ORF">GCM10008939_27670</name>
</gene>
<dbReference type="GO" id="GO:0016747">
    <property type="term" value="F:acyltransferase activity, transferring groups other than amino-acyl groups"/>
    <property type="evidence" value="ECO:0007669"/>
    <property type="project" value="InterPro"/>
</dbReference>
<dbReference type="CDD" id="cd04301">
    <property type="entry name" value="NAT_SF"/>
    <property type="match status" value="1"/>
</dbReference>
<reference evidence="2" key="2">
    <citation type="submission" date="2020-09" db="EMBL/GenBank/DDBJ databases">
        <authorList>
            <person name="Sun Q."/>
            <person name="Ohkuma M."/>
        </authorList>
    </citation>
    <scope>NUCLEOTIDE SEQUENCE</scope>
    <source>
        <strain evidence="2">JCM 14371</strain>
    </source>
</reference>
<dbReference type="AlphaFoldDB" id="A0A917PJW3"/>
<keyword evidence="3" id="KW-1185">Reference proteome</keyword>
<sequence>MQLRRVTDPHDPAIEAFGHLQDRVYFEPDMLIPARYIAMMLAQTGGDRENVLLVAEQGDRLVGGTVFHFLPEAGSGFSSFLGIDPAARGQGLARQLHAARWQALQDVSGGTCAALFIDVVHPARESEEQRDAERRAGSDAVGRRARFHALGFRTVNVAYRQPVGGPDGGPVTDMDLLAFVPGDPPTLPAALVADTMRAYWTPWLGRERAEREAARLLGAGGEVDLRPAWAEPDPQP</sequence>
<accession>A0A917PJW3</accession>
<dbReference type="InterPro" id="IPR016181">
    <property type="entry name" value="Acyl_CoA_acyltransferase"/>
</dbReference>
<dbReference type="EMBL" id="BMOE01000010">
    <property type="protein sequence ID" value="GGJ82243.1"/>
    <property type="molecule type" value="Genomic_DNA"/>
</dbReference>
<proteinExistence type="predicted"/>
<reference evidence="2" key="1">
    <citation type="journal article" date="2014" name="Int. J. Syst. Evol. Microbiol.">
        <title>Complete genome sequence of Corynebacterium casei LMG S-19264T (=DSM 44701T), isolated from a smear-ripened cheese.</title>
        <authorList>
            <consortium name="US DOE Joint Genome Institute (JGI-PGF)"/>
            <person name="Walter F."/>
            <person name="Albersmeier A."/>
            <person name="Kalinowski J."/>
            <person name="Ruckert C."/>
        </authorList>
    </citation>
    <scope>NUCLEOTIDE SEQUENCE</scope>
    <source>
        <strain evidence="2">JCM 14371</strain>
    </source>
</reference>
<protein>
    <submittedName>
        <fullName evidence="2">N-acetyltransferase</fullName>
    </submittedName>
</protein>
<evidence type="ECO:0000313" key="3">
    <source>
        <dbReference type="Proteomes" id="UP000635726"/>
    </source>
</evidence>
<dbReference type="RefSeq" id="WP_188963885.1">
    <property type="nucleotide sequence ID" value="NZ_BMOE01000010.1"/>
</dbReference>
<evidence type="ECO:0000259" key="1">
    <source>
        <dbReference type="PROSITE" id="PS51186"/>
    </source>
</evidence>